<evidence type="ECO:0000313" key="5">
    <source>
        <dbReference type="Proteomes" id="UP000613740"/>
    </source>
</evidence>
<dbReference type="InterPro" id="IPR015421">
    <property type="entry name" value="PyrdxlP-dep_Trfase_major"/>
</dbReference>
<feature type="region of interest" description="Disordered" evidence="3">
    <location>
        <begin position="182"/>
        <end position="209"/>
    </location>
</feature>
<dbReference type="Proteomes" id="UP000613740">
    <property type="component" value="Unassembled WGS sequence"/>
</dbReference>
<dbReference type="PROSITE" id="PS00600">
    <property type="entry name" value="AA_TRANSFER_CLASS_3"/>
    <property type="match status" value="1"/>
</dbReference>
<dbReference type="PANTHER" id="PTHR45688:SF13">
    <property type="entry name" value="ALANINE--GLYOXYLATE AMINOTRANSFERASE 2-LIKE"/>
    <property type="match status" value="1"/>
</dbReference>
<evidence type="ECO:0000313" key="4">
    <source>
        <dbReference type="EMBL" id="KAG2451934.1"/>
    </source>
</evidence>
<feature type="compositionally biased region" description="Low complexity" evidence="3">
    <location>
        <begin position="182"/>
        <end position="198"/>
    </location>
</feature>
<evidence type="ECO:0000256" key="2">
    <source>
        <dbReference type="ARBA" id="ARBA00022898"/>
    </source>
</evidence>
<dbReference type="SUPFAM" id="SSF53383">
    <property type="entry name" value="PLP-dependent transferases"/>
    <property type="match status" value="2"/>
</dbReference>
<protein>
    <submittedName>
        <fullName evidence="4">Uncharacterized protein</fullName>
    </submittedName>
</protein>
<organism evidence="4 5">
    <name type="scientific">Chlamydomonas schloesseri</name>
    <dbReference type="NCBI Taxonomy" id="2026947"/>
    <lineage>
        <taxon>Eukaryota</taxon>
        <taxon>Viridiplantae</taxon>
        <taxon>Chlorophyta</taxon>
        <taxon>core chlorophytes</taxon>
        <taxon>Chlorophyceae</taxon>
        <taxon>CS clade</taxon>
        <taxon>Chlamydomonadales</taxon>
        <taxon>Chlamydomonadaceae</taxon>
        <taxon>Chlamydomonas</taxon>
    </lineage>
</organism>
<dbReference type="Pfam" id="PF00202">
    <property type="entry name" value="Aminotran_3"/>
    <property type="match status" value="1"/>
</dbReference>
<dbReference type="InterPro" id="IPR015424">
    <property type="entry name" value="PyrdxlP-dep_Trfase"/>
</dbReference>
<dbReference type="GO" id="GO:0005739">
    <property type="term" value="C:mitochondrion"/>
    <property type="evidence" value="ECO:0007669"/>
    <property type="project" value="TreeGrafter"/>
</dbReference>
<dbReference type="OrthoDB" id="10261433at2759"/>
<proteinExistence type="inferred from homology"/>
<accession>A0A835WPZ7</accession>
<evidence type="ECO:0000256" key="1">
    <source>
        <dbReference type="ARBA" id="ARBA00008954"/>
    </source>
</evidence>
<comment type="similarity">
    <text evidence="1">Belongs to the class-III pyridoxal-phosphate-dependent aminotransferase family.</text>
</comment>
<dbReference type="Gene3D" id="3.90.1150.10">
    <property type="entry name" value="Aspartate Aminotransferase, domain 1"/>
    <property type="match status" value="2"/>
</dbReference>
<dbReference type="GO" id="GO:0008483">
    <property type="term" value="F:transaminase activity"/>
    <property type="evidence" value="ECO:0007669"/>
    <property type="project" value="InterPro"/>
</dbReference>
<dbReference type="Gene3D" id="3.40.640.10">
    <property type="entry name" value="Type I PLP-dependent aspartate aminotransferase-like (Major domain)"/>
    <property type="match status" value="2"/>
</dbReference>
<keyword evidence="2" id="KW-0663">Pyridoxal phosphate</keyword>
<evidence type="ECO:0000256" key="3">
    <source>
        <dbReference type="SAM" id="MobiDB-lite"/>
    </source>
</evidence>
<dbReference type="CDD" id="cd00610">
    <property type="entry name" value="OAT_like"/>
    <property type="match status" value="1"/>
</dbReference>
<dbReference type="InterPro" id="IPR015422">
    <property type="entry name" value="PyrdxlP-dep_Trfase_small"/>
</dbReference>
<dbReference type="GO" id="GO:0030170">
    <property type="term" value="F:pyridoxal phosphate binding"/>
    <property type="evidence" value="ECO:0007669"/>
    <property type="project" value="InterPro"/>
</dbReference>
<dbReference type="AlphaFoldDB" id="A0A835WPZ7"/>
<comment type="caution">
    <text evidence="4">The sequence shown here is derived from an EMBL/GenBank/DDBJ whole genome shotgun (WGS) entry which is preliminary data.</text>
</comment>
<keyword evidence="5" id="KW-1185">Reference proteome</keyword>
<dbReference type="EMBL" id="JAEHOD010000007">
    <property type="protein sequence ID" value="KAG2451934.1"/>
    <property type="molecule type" value="Genomic_DNA"/>
</dbReference>
<gene>
    <name evidence="4" type="ORF">HYH02_003708</name>
</gene>
<reference evidence="4" key="1">
    <citation type="journal article" date="2020" name="bioRxiv">
        <title>Comparative genomics of Chlamydomonas.</title>
        <authorList>
            <person name="Craig R.J."/>
            <person name="Hasan A.R."/>
            <person name="Ness R.W."/>
            <person name="Keightley P.D."/>
        </authorList>
    </citation>
    <scope>NUCLEOTIDE SEQUENCE</scope>
    <source>
        <strain evidence="4">CCAP 11/173</strain>
    </source>
</reference>
<dbReference type="PANTHER" id="PTHR45688">
    <property type="match status" value="1"/>
</dbReference>
<name>A0A835WPZ7_9CHLO</name>
<dbReference type="InterPro" id="IPR005814">
    <property type="entry name" value="Aminotrans_3"/>
</dbReference>
<sequence>MASASASMCSSPPAASPASAPPDYDATLAVRRRHYGPNTSLSYERPLLFVRGAGPYLYDEAGVSYLDCVNNVSHLGHGHSEVAAAVSAQLHTLNTNSRYLHPQLPAYTRQLLDTLNSQRPAQPQPSQSPGSCSSNSGSSSGCGCCASRTGAISSSSSSSGSGSFGSGATSCSPRTCGSAPAASPAASLTPSSSTIAAPAPAPAPAPSGARGAGDPLEVLYLVCSGSEANDLALRVIGAARPGAAHIAVMGGAYHGHLTSLIPLSPYKFWGRGGGGKPPHVHVVPCPDPYRGEHLDGRAAARAVLAAAAAAGGRLGGFFAESVLSCGGQVVLPPGYLQGMYEVLRSEGVIVVADEVQCGFGRCGAAFWGFQTQGVLPDIVTMGKPIGNGYPLAALATTRPLAAAFASNGMEYFNTYGGSTAAVAAGAAVLGVLLRDNLQAHAQQVGQHLMASLKRLAADPALPGPAVEVLGDVRGLGLFIGVEIVRDRTSKRHAPVTAKWLKERLKARRVLLSTDGPYDNVIKIKPPLAFGQREADALVEQLRQVLATELTPGVRAALEAAEEAHWGAVGGPLMRRYRDNAAQLGLAAGPAAAAATVRDAAAAAAMAAVGQQQQQQSRAMAVAVVLSRL</sequence>
<feature type="region of interest" description="Disordered" evidence="3">
    <location>
        <begin position="1"/>
        <end position="22"/>
    </location>
</feature>
<dbReference type="InterPro" id="IPR049704">
    <property type="entry name" value="Aminotrans_3_PPA_site"/>
</dbReference>